<proteinExistence type="predicted"/>
<dbReference type="InterPro" id="IPR029052">
    <property type="entry name" value="Metallo-depent_PP-like"/>
</dbReference>
<evidence type="ECO:0000313" key="3">
    <source>
        <dbReference type="Proteomes" id="UP000000311"/>
    </source>
</evidence>
<organism evidence="3">
    <name type="scientific">Camponotus floridanus</name>
    <name type="common">Florida carpenter ant</name>
    <dbReference type="NCBI Taxonomy" id="104421"/>
    <lineage>
        <taxon>Eukaryota</taxon>
        <taxon>Metazoa</taxon>
        <taxon>Ecdysozoa</taxon>
        <taxon>Arthropoda</taxon>
        <taxon>Hexapoda</taxon>
        <taxon>Insecta</taxon>
        <taxon>Pterygota</taxon>
        <taxon>Neoptera</taxon>
        <taxon>Endopterygota</taxon>
        <taxon>Hymenoptera</taxon>
        <taxon>Apocrita</taxon>
        <taxon>Aculeata</taxon>
        <taxon>Formicoidea</taxon>
        <taxon>Formicidae</taxon>
        <taxon>Formicinae</taxon>
        <taxon>Camponotus</taxon>
    </lineage>
</organism>
<protein>
    <submittedName>
        <fullName evidence="2">Serine/threonine-protein phosphatase 2B catalytic subunit 2</fullName>
    </submittedName>
</protein>
<dbReference type="PRINTS" id="PR00114">
    <property type="entry name" value="STPHPHTASE"/>
</dbReference>
<dbReference type="Gene3D" id="3.60.21.10">
    <property type="match status" value="1"/>
</dbReference>
<dbReference type="EMBL" id="GL437069">
    <property type="protein sequence ID" value="EFN71180.1"/>
    <property type="molecule type" value="Genomic_DNA"/>
</dbReference>
<dbReference type="GO" id="GO:0097720">
    <property type="term" value="P:calcineurin-mediated signaling"/>
    <property type="evidence" value="ECO:0007669"/>
    <property type="project" value="InterPro"/>
</dbReference>
<accession>E2A5W2</accession>
<dbReference type="STRING" id="104421.E2A5W2"/>
<dbReference type="SUPFAM" id="SSF56300">
    <property type="entry name" value="Metallo-dependent phosphatases"/>
    <property type="match status" value="1"/>
</dbReference>
<gene>
    <name evidence="2" type="ORF">EAG_14163</name>
</gene>
<dbReference type="AlphaFoldDB" id="E2A5W2"/>
<dbReference type="Proteomes" id="UP000000311">
    <property type="component" value="Unassembled WGS sequence"/>
</dbReference>
<name>E2A5W2_CAMFO</name>
<dbReference type="OMA" id="NERSMEH"/>
<dbReference type="OrthoDB" id="5593063at2759"/>
<dbReference type="InParanoid" id="E2A5W2"/>
<dbReference type="PANTHER" id="PTHR45673">
    <property type="entry name" value="SERINE/THREONINE-PROTEIN PHOSPHATASE 2B CATALYTIC SUBUNIT 1-RELATED"/>
    <property type="match status" value="1"/>
</dbReference>
<dbReference type="InterPro" id="IPR043360">
    <property type="entry name" value="PP2B"/>
</dbReference>
<evidence type="ECO:0000313" key="2">
    <source>
        <dbReference type="EMBL" id="EFN71180.1"/>
    </source>
</evidence>
<dbReference type="SMART" id="SM00156">
    <property type="entry name" value="PP2Ac"/>
    <property type="match status" value="1"/>
</dbReference>
<reference evidence="2 3" key="1">
    <citation type="journal article" date="2010" name="Science">
        <title>Genomic comparison of the ants Camponotus floridanus and Harpegnathos saltator.</title>
        <authorList>
            <person name="Bonasio R."/>
            <person name="Zhang G."/>
            <person name="Ye C."/>
            <person name="Mutti N.S."/>
            <person name="Fang X."/>
            <person name="Qin N."/>
            <person name="Donahue G."/>
            <person name="Yang P."/>
            <person name="Li Q."/>
            <person name="Li C."/>
            <person name="Zhang P."/>
            <person name="Huang Z."/>
            <person name="Berger S.L."/>
            <person name="Reinberg D."/>
            <person name="Wang J."/>
            <person name="Liebig J."/>
        </authorList>
    </citation>
    <scope>NUCLEOTIDE SEQUENCE [LARGE SCALE GENOMIC DNA]</scope>
    <source>
        <strain evidence="3">C129</strain>
    </source>
</reference>
<evidence type="ECO:0000259" key="1">
    <source>
        <dbReference type="SMART" id="SM00156"/>
    </source>
</evidence>
<keyword evidence="3" id="KW-1185">Reference proteome</keyword>
<sequence length="211" mass="24601">MCDLLWSDPLEDFGNEKNAEHFSHNSVRGCSYFYSYAACCDFLQNNNLLSIIRAHEAQDAGYRMYRKSQTTGFPSLITIFSAPNYLDVYNNKAAVLKYENNVMNIRQFNCSPHPYWLPNFMDVFTWSLPFVGEKVTEMLVNVLNICSDDELMSDGDDALEEGNVHHLARSPHLNPYTLLFCRYFEQNRHSDWSLLYRDQSLALLYPLRCYP</sequence>
<dbReference type="GO" id="GO:0033192">
    <property type="term" value="F:calmodulin-dependent protein phosphatase activity"/>
    <property type="evidence" value="ECO:0007669"/>
    <property type="project" value="InterPro"/>
</dbReference>
<feature type="domain" description="Serine/threonine specific protein phosphatases" evidence="1">
    <location>
        <begin position="1"/>
        <end position="121"/>
    </location>
</feature>
<dbReference type="InterPro" id="IPR006186">
    <property type="entry name" value="Ser/Thr-sp_prot-phosphatase"/>
</dbReference>